<dbReference type="Proteomes" id="UP001292368">
    <property type="component" value="Unassembled WGS sequence"/>
</dbReference>
<evidence type="ECO:0000313" key="4">
    <source>
        <dbReference type="Proteomes" id="UP001292368"/>
    </source>
</evidence>
<protein>
    <submittedName>
        <fullName evidence="3">TPM domain-containing protein</fullName>
    </submittedName>
</protein>
<gene>
    <name evidence="3" type="ORF">GNF77_17870</name>
</gene>
<dbReference type="RefSeq" id="WP_409193817.1">
    <property type="nucleotide sequence ID" value="NZ_WNVM01000708.1"/>
</dbReference>
<evidence type="ECO:0000259" key="2">
    <source>
        <dbReference type="Pfam" id="PF04536"/>
    </source>
</evidence>
<feature type="domain" description="TPM" evidence="2">
    <location>
        <begin position="34"/>
        <end position="132"/>
    </location>
</feature>
<dbReference type="PANTHER" id="PTHR30373">
    <property type="entry name" value="UPF0603 PROTEIN YGCG"/>
    <property type="match status" value="1"/>
</dbReference>
<organism evidence="3 4">
    <name type="scientific">Clostridium perfringens</name>
    <dbReference type="NCBI Taxonomy" id="1502"/>
    <lineage>
        <taxon>Bacteria</taxon>
        <taxon>Bacillati</taxon>
        <taxon>Bacillota</taxon>
        <taxon>Clostridia</taxon>
        <taxon>Eubacteriales</taxon>
        <taxon>Clostridiaceae</taxon>
        <taxon>Clostridium</taxon>
    </lineage>
</organism>
<feature type="non-terminal residue" evidence="3">
    <location>
        <position position="135"/>
    </location>
</feature>
<accession>A0AAW9ILD5</accession>
<dbReference type="InterPro" id="IPR007621">
    <property type="entry name" value="TPM_dom"/>
</dbReference>
<evidence type="ECO:0000256" key="1">
    <source>
        <dbReference type="SAM" id="SignalP"/>
    </source>
</evidence>
<reference evidence="3" key="1">
    <citation type="submission" date="2019-11" db="EMBL/GenBank/DDBJ databases">
        <title>Characterization of Clostridium perfringens isolates from swine manure treated agricultural soils.</title>
        <authorList>
            <person name="Wushke S.T."/>
        </authorList>
    </citation>
    <scope>NUCLEOTIDE SEQUENCE</scope>
    <source>
        <strain evidence="3">V2</strain>
    </source>
</reference>
<keyword evidence="1" id="KW-0732">Signal</keyword>
<dbReference type="AlphaFoldDB" id="A0AAW9ILD5"/>
<name>A0AAW9ILD5_CLOPF</name>
<sequence>MKKISLSSLLIIFCFSSIALASVNYPLPTNYKYVNDYVGILGSKEIETIISLGKELEDKTGAQGVVVIIDSTNDVPIEDYAIDLFRNWGIGQKSKDNGLLILVAINDRHWRVEVGRGLEGAIPDALSNRVMESLA</sequence>
<dbReference type="PANTHER" id="PTHR30373:SF2">
    <property type="entry name" value="UPF0603 PROTEIN YGCG"/>
    <property type="match status" value="1"/>
</dbReference>
<dbReference type="Gene3D" id="3.10.310.50">
    <property type="match status" value="1"/>
</dbReference>
<feature type="chain" id="PRO_5043903279" evidence="1">
    <location>
        <begin position="22"/>
        <end position="135"/>
    </location>
</feature>
<feature type="signal peptide" evidence="1">
    <location>
        <begin position="1"/>
        <end position="21"/>
    </location>
</feature>
<evidence type="ECO:0000313" key="3">
    <source>
        <dbReference type="EMBL" id="MDZ5010727.1"/>
    </source>
</evidence>
<dbReference type="EMBL" id="WNVM01000708">
    <property type="protein sequence ID" value="MDZ5010727.1"/>
    <property type="molecule type" value="Genomic_DNA"/>
</dbReference>
<dbReference type="Pfam" id="PF04536">
    <property type="entry name" value="TPM_phosphatase"/>
    <property type="match status" value="1"/>
</dbReference>
<comment type="caution">
    <text evidence="3">The sequence shown here is derived from an EMBL/GenBank/DDBJ whole genome shotgun (WGS) entry which is preliminary data.</text>
</comment>
<proteinExistence type="predicted"/>